<keyword evidence="3" id="KW-1185">Reference proteome</keyword>
<proteinExistence type="predicted"/>
<feature type="region of interest" description="Disordered" evidence="1">
    <location>
        <begin position="13"/>
        <end position="41"/>
    </location>
</feature>
<comment type="caution">
    <text evidence="2">The sequence shown here is derived from an EMBL/GenBank/DDBJ whole genome shotgun (WGS) entry which is preliminary data.</text>
</comment>
<dbReference type="EMBL" id="QNRK01000003">
    <property type="protein sequence ID" value="RBP17215.1"/>
    <property type="molecule type" value="Genomic_DNA"/>
</dbReference>
<accession>A0A366FTZ9</accession>
<evidence type="ECO:0000313" key="2">
    <source>
        <dbReference type="EMBL" id="RBP17215.1"/>
    </source>
</evidence>
<reference evidence="2 3" key="1">
    <citation type="submission" date="2018-06" db="EMBL/GenBank/DDBJ databases">
        <title>Genomic Encyclopedia of Type Strains, Phase IV (KMG-IV): sequencing the most valuable type-strain genomes for metagenomic binning, comparative biology and taxonomic classification.</title>
        <authorList>
            <person name="Goeker M."/>
        </authorList>
    </citation>
    <scope>NUCLEOTIDE SEQUENCE [LARGE SCALE GENOMIC DNA]</scope>
    <source>
        <strain evidence="2 3">DSM 24875</strain>
    </source>
</reference>
<gene>
    <name evidence="2" type="ORF">DFR50_103100</name>
</gene>
<sequence>MVCENPLGAFLAPEPEPRAMPRLVKTTSTKTRRPLKGGTIG</sequence>
<protein>
    <submittedName>
        <fullName evidence="2">Uncharacterized protein</fullName>
    </submittedName>
</protein>
<organism evidence="2 3">
    <name type="scientific">Roseiarcus fermentans</name>
    <dbReference type="NCBI Taxonomy" id="1473586"/>
    <lineage>
        <taxon>Bacteria</taxon>
        <taxon>Pseudomonadati</taxon>
        <taxon>Pseudomonadota</taxon>
        <taxon>Alphaproteobacteria</taxon>
        <taxon>Hyphomicrobiales</taxon>
        <taxon>Roseiarcaceae</taxon>
        <taxon>Roseiarcus</taxon>
    </lineage>
</organism>
<name>A0A366FTZ9_9HYPH</name>
<dbReference type="AlphaFoldDB" id="A0A366FTZ9"/>
<evidence type="ECO:0000256" key="1">
    <source>
        <dbReference type="SAM" id="MobiDB-lite"/>
    </source>
</evidence>
<evidence type="ECO:0000313" key="3">
    <source>
        <dbReference type="Proteomes" id="UP000253529"/>
    </source>
</evidence>
<dbReference type="Proteomes" id="UP000253529">
    <property type="component" value="Unassembled WGS sequence"/>
</dbReference>